<keyword evidence="3" id="KW-1133">Transmembrane helix</keyword>
<gene>
    <name evidence="4" type="ORF">DFR37_111108</name>
</gene>
<dbReference type="Pfam" id="PF07396">
    <property type="entry name" value="Porin_O_P"/>
    <property type="match status" value="1"/>
</dbReference>
<keyword evidence="5" id="KW-1185">Reference proteome</keyword>
<proteinExistence type="predicted"/>
<dbReference type="Proteomes" id="UP000253628">
    <property type="component" value="Unassembled WGS sequence"/>
</dbReference>
<evidence type="ECO:0000256" key="1">
    <source>
        <dbReference type="SAM" id="Coils"/>
    </source>
</evidence>
<evidence type="ECO:0000313" key="5">
    <source>
        <dbReference type="Proteomes" id="UP000253628"/>
    </source>
</evidence>
<name>A0A366H483_9BURK</name>
<dbReference type="InterPro" id="IPR023614">
    <property type="entry name" value="Porin_dom_sf"/>
</dbReference>
<dbReference type="SUPFAM" id="SSF56935">
    <property type="entry name" value="Porins"/>
    <property type="match status" value="1"/>
</dbReference>
<dbReference type="AlphaFoldDB" id="A0A366H483"/>
<keyword evidence="1" id="KW-0175">Coiled coil</keyword>
<feature type="coiled-coil region" evidence="1">
    <location>
        <begin position="51"/>
        <end position="85"/>
    </location>
</feature>
<keyword evidence="3" id="KW-0472">Membrane</keyword>
<organism evidence="4 5">
    <name type="scientific">Eoetvoesiella caeni</name>
    <dbReference type="NCBI Taxonomy" id="645616"/>
    <lineage>
        <taxon>Bacteria</taxon>
        <taxon>Pseudomonadati</taxon>
        <taxon>Pseudomonadota</taxon>
        <taxon>Betaproteobacteria</taxon>
        <taxon>Burkholderiales</taxon>
        <taxon>Alcaligenaceae</taxon>
        <taxon>Eoetvoesiella</taxon>
    </lineage>
</organism>
<evidence type="ECO:0000313" key="4">
    <source>
        <dbReference type="EMBL" id="RBP36800.1"/>
    </source>
</evidence>
<evidence type="ECO:0000256" key="2">
    <source>
        <dbReference type="SAM" id="MobiDB-lite"/>
    </source>
</evidence>
<sequence>MSRHIKRSGLEPAPDHSCPRPRKCNCVKRCGIFTATAIVAAILAGGPAAAQDSASARLEALKAEINELRNEVEALKGDVAEGREEARGATGQMAAAKTEPPADAPSIRVSSSNQPTICSSDGRNCISLTSRLQLDFGGYNYRPNTTATTPQNLVGGVIARRAKFGVIGAFLNDWGYSIEFEGGGSGGGSGVVLDKAYLSYSGFEPFKIWAGILSVRYSLDRATSNNNITFMERAAPVEVAAGIGAATRSGFGITANERQWWAGAFLTGPASGRTSHDARQTAATGRVVFLPVLTDSASLLIGGDVQYLFDAPTGASELNLRDRIEMRIDGNRILGTGPLPIDSARVLSAELAGTLGSFHFQGEYFDFNVERPPGNGPSLNFSGYYIQGGYILTGETRRYSASSGSYGSVAPSRPFDWRMGDWGAWEIAARYSMIDLNDRDIFGGRQENLTLGLNWYVNSNIRFMLNYINGTVDKRTGGGGDIGARYQAVGARTQIAF</sequence>
<evidence type="ECO:0000256" key="3">
    <source>
        <dbReference type="SAM" id="Phobius"/>
    </source>
</evidence>
<feature type="transmembrane region" description="Helical" evidence="3">
    <location>
        <begin position="30"/>
        <end position="50"/>
    </location>
</feature>
<keyword evidence="3" id="KW-0812">Transmembrane</keyword>
<accession>A0A366H483</accession>
<comment type="caution">
    <text evidence="4">The sequence shown here is derived from an EMBL/GenBank/DDBJ whole genome shotgun (WGS) entry which is preliminary data.</text>
</comment>
<dbReference type="EMBL" id="QNRQ01000011">
    <property type="protein sequence ID" value="RBP36800.1"/>
    <property type="molecule type" value="Genomic_DNA"/>
</dbReference>
<feature type="region of interest" description="Disordered" evidence="2">
    <location>
        <begin position="1"/>
        <end position="20"/>
    </location>
</feature>
<dbReference type="InterPro" id="IPR010870">
    <property type="entry name" value="Porin_O/P"/>
</dbReference>
<reference evidence="4 5" key="1">
    <citation type="submission" date="2018-06" db="EMBL/GenBank/DDBJ databases">
        <title>Genomic Encyclopedia of Type Strains, Phase IV (KMG-IV): sequencing the most valuable type-strain genomes for metagenomic binning, comparative biology and taxonomic classification.</title>
        <authorList>
            <person name="Goeker M."/>
        </authorList>
    </citation>
    <scope>NUCLEOTIDE SEQUENCE [LARGE SCALE GENOMIC DNA]</scope>
    <source>
        <strain evidence="4 5">DSM 25520</strain>
    </source>
</reference>
<feature type="region of interest" description="Disordered" evidence="2">
    <location>
        <begin position="89"/>
        <end position="115"/>
    </location>
</feature>
<dbReference type="Gene3D" id="2.40.160.10">
    <property type="entry name" value="Porin"/>
    <property type="match status" value="1"/>
</dbReference>
<protein>
    <submittedName>
        <fullName evidence="4">Phosphate-selective porin OprO/OprP</fullName>
    </submittedName>
</protein>